<keyword evidence="3" id="KW-0804">Transcription</keyword>
<dbReference type="Proteomes" id="UP000186218">
    <property type="component" value="Unassembled WGS sequence"/>
</dbReference>
<dbReference type="InterPro" id="IPR035472">
    <property type="entry name" value="RpiR-like_SIS"/>
</dbReference>
<dbReference type="SUPFAM" id="SSF46689">
    <property type="entry name" value="Homeodomain-like"/>
    <property type="match status" value="1"/>
</dbReference>
<name>A0A1N7D1W9_9NOCA</name>
<dbReference type="InterPro" id="IPR047640">
    <property type="entry name" value="RpiR-like"/>
</dbReference>
<evidence type="ECO:0000259" key="5">
    <source>
        <dbReference type="PROSITE" id="PS51464"/>
    </source>
</evidence>
<dbReference type="SUPFAM" id="SSF53697">
    <property type="entry name" value="SIS domain"/>
    <property type="match status" value="1"/>
</dbReference>
<dbReference type="OrthoDB" id="4293777at2"/>
<gene>
    <name evidence="6" type="ORF">SAMN05445060_0519</name>
</gene>
<dbReference type="InterPro" id="IPR000281">
    <property type="entry name" value="HTH_RpiR"/>
</dbReference>
<evidence type="ECO:0000256" key="2">
    <source>
        <dbReference type="ARBA" id="ARBA00023125"/>
    </source>
</evidence>
<dbReference type="PROSITE" id="PS51071">
    <property type="entry name" value="HTH_RPIR"/>
    <property type="match status" value="1"/>
</dbReference>
<dbReference type="EMBL" id="FTNT01000001">
    <property type="protein sequence ID" value="SIR69843.1"/>
    <property type="molecule type" value="Genomic_DNA"/>
</dbReference>
<evidence type="ECO:0000259" key="4">
    <source>
        <dbReference type="PROSITE" id="PS51071"/>
    </source>
</evidence>
<dbReference type="GO" id="GO:0003700">
    <property type="term" value="F:DNA-binding transcription factor activity"/>
    <property type="evidence" value="ECO:0007669"/>
    <property type="project" value="InterPro"/>
</dbReference>
<keyword evidence="1" id="KW-0805">Transcription regulation</keyword>
<dbReference type="Gene3D" id="1.10.10.10">
    <property type="entry name" value="Winged helix-like DNA-binding domain superfamily/Winged helix DNA-binding domain"/>
    <property type="match status" value="1"/>
</dbReference>
<organism evidence="6 7">
    <name type="scientific">Williamsia sterculiae</name>
    <dbReference type="NCBI Taxonomy" id="1344003"/>
    <lineage>
        <taxon>Bacteria</taxon>
        <taxon>Bacillati</taxon>
        <taxon>Actinomycetota</taxon>
        <taxon>Actinomycetes</taxon>
        <taxon>Mycobacteriales</taxon>
        <taxon>Nocardiaceae</taxon>
        <taxon>Williamsia</taxon>
    </lineage>
</organism>
<feature type="domain" description="SIS" evidence="5">
    <location>
        <begin position="123"/>
        <end position="261"/>
    </location>
</feature>
<accession>A0A1N7D1W9</accession>
<keyword evidence="7" id="KW-1185">Reference proteome</keyword>
<dbReference type="CDD" id="cd05013">
    <property type="entry name" value="SIS_RpiR"/>
    <property type="match status" value="1"/>
</dbReference>
<evidence type="ECO:0000313" key="6">
    <source>
        <dbReference type="EMBL" id="SIR69843.1"/>
    </source>
</evidence>
<evidence type="ECO:0000313" key="7">
    <source>
        <dbReference type="Proteomes" id="UP000186218"/>
    </source>
</evidence>
<dbReference type="PROSITE" id="PS51464">
    <property type="entry name" value="SIS"/>
    <property type="match status" value="1"/>
</dbReference>
<dbReference type="Pfam" id="PF01380">
    <property type="entry name" value="SIS"/>
    <property type="match status" value="1"/>
</dbReference>
<evidence type="ECO:0000256" key="1">
    <source>
        <dbReference type="ARBA" id="ARBA00023015"/>
    </source>
</evidence>
<dbReference type="STRING" id="1344003.SAMN05445060_0519"/>
<keyword evidence="2" id="KW-0238">DNA-binding</keyword>
<evidence type="ECO:0000256" key="3">
    <source>
        <dbReference type="ARBA" id="ARBA00023163"/>
    </source>
</evidence>
<dbReference type="Gene3D" id="3.40.50.10490">
    <property type="entry name" value="Glucose-6-phosphate isomerase like protein, domain 1"/>
    <property type="match status" value="1"/>
</dbReference>
<dbReference type="InterPro" id="IPR036388">
    <property type="entry name" value="WH-like_DNA-bd_sf"/>
</dbReference>
<dbReference type="InterPro" id="IPR046348">
    <property type="entry name" value="SIS_dom_sf"/>
</dbReference>
<dbReference type="RefSeq" id="WP_083709184.1">
    <property type="nucleotide sequence ID" value="NZ_FTNT01000001.1"/>
</dbReference>
<dbReference type="GO" id="GO:0097367">
    <property type="term" value="F:carbohydrate derivative binding"/>
    <property type="evidence" value="ECO:0007669"/>
    <property type="project" value="InterPro"/>
</dbReference>
<proteinExistence type="predicted"/>
<dbReference type="Pfam" id="PF01418">
    <property type="entry name" value="HTH_6"/>
    <property type="match status" value="1"/>
</dbReference>
<dbReference type="InterPro" id="IPR001347">
    <property type="entry name" value="SIS_dom"/>
</dbReference>
<dbReference type="GO" id="GO:0003677">
    <property type="term" value="F:DNA binding"/>
    <property type="evidence" value="ECO:0007669"/>
    <property type="project" value="UniProtKB-KW"/>
</dbReference>
<reference evidence="6 7" key="1">
    <citation type="submission" date="2017-01" db="EMBL/GenBank/DDBJ databases">
        <authorList>
            <person name="Mah S.A."/>
            <person name="Swanson W.J."/>
            <person name="Moy G.W."/>
            <person name="Vacquier V.D."/>
        </authorList>
    </citation>
    <scope>NUCLEOTIDE SEQUENCE [LARGE SCALE GENOMIC DNA]</scope>
    <source>
        <strain evidence="6 7">CPCC 203464</strain>
    </source>
</reference>
<dbReference type="PANTHER" id="PTHR30514:SF18">
    <property type="entry name" value="RPIR-FAMILY TRANSCRIPTIONAL REGULATOR"/>
    <property type="match status" value="1"/>
</dbReference>
<dbReference type="GO" id="GO:1901135">
    <property type="term" value="P:carbohydrate derivative metabolic process"/>
    <property type="evidence" value="ECO:0007669"/>
    <property type="project" value="InterPro"/>
</dbReference>
<protein>
    <submittedName>
        <fullName evidence="6">Transcriptional regulator, RpiR family</fullName>
    </submittedName>
</protein>
<sequence length="286" mass="31077">MSIEDWIRGRQSGRAGGVGAARVIDVLTSQPQFASYAPARQVADEAGVDISTVTRTAQSLGFRGWPALQLEIRNRYLDTMTAQEILTDHADGTTDPVTAAFRTDMANLALATRTIEIETVRRLADTIRRARRTLVIASGSYLAPAIMLAHVGSLSGLDIDYDDVGGTHRATLVARMGPDDCLVIFNVWRLPRDVLAITRVARDRGVVTAVITDRRSSPLAELGDHVVTVPSEGPAYFPSLTPAMSLINAILNQIVADDPERVRAAISAAGEMWQELDLMDDDLKRT</sequence>
<dbReference type="PANTHER" id="PTHR30514">
    <property type="entry name" value="GLUCOKINASE"/>
    <property type="match status" value="1"/>
</dbReference>
<dbReference type="InterPro" id="IPR009057">
    <property type="entry name" value="Homeodomain-like_sf"/>
</dbReference>
<dbReference type="AlphaFoldDB" id="A0A1N7D1W9"/>
<feature type="domain" description="HTH rpiR-type" evidence="4">
    <location>
        <begin position="3"/>
        <end position="79"/>
    </location>
</feature>